<reference evidence="10" key="1">
    <citation type="submission" date="2016-10" db="EMBL/GenBank/DDBJ databases">
        <authorList>
            <person name="Varghese N."/>
            <person name="Submissions S."/>
        </authorList>
    </citation>
    <scope>NUCLEOTIDE SEQUENCE [LARGE SCALE GENOMIC DNA]</scope>
    <source>
        <strain evidence="10">Z-7934</strain>
    </source>
</reference>
<dbReference type="GO" id="GO:0006355">
    <property type="term" value="P:regulation of DNA-templated transcription"/>
    <property type="evidence" value="ECO:0007669"/>
    <property type="project" value="UniProtKB-UniRule"/>
</dbReference>
<feature type="domain" description="TACO1/YebC-like N-terminal" evidence="8">
    <location>
        <begin position="5"/>
        <end position="73"/>
    </location>
</feature>
<dbReference type="GO" id="GO:0003677">
    <property type="term" value="F:DNA binding"/>
    <property type="evidence" value="ECO:0007669"/>
    <property type="project" value="UniProtKB-UniRule"/>
</dbReference>
<dbReference type="PANTHER" id="PTHR12532">
    <property type="entry name" value="TRANSLATIONAL ACTIVATOR OF CYTOCHROME C OXIDASE 1"/>
    <property type="match status" value="1"/>
</dbReference>
<feature type="domain" description="TACO1/YebC-like second and third" evidence="7">
    <location>
        <begin position="79"/>
        <end position="235"/>
    </location>
</feature>
<dbReference type="OrthoDB" id="9781053at2"/>
<dbReference type="Proteomes" id="UP000199287">
    <property type="component" value="Unassembled WGS sequence"/>
</dbReference>
<keyword evidence="3 6" id="KW-0805">Transcription regulation</keyword>
<evidence type="ECO:0000259" key="7">
    <source>
        <dbReference type="Pfam" id="PF01709"/>
    </source>
</evidence>
<dbReference type="RefSeq" id="WP_093368496.1">
    <property type="nucleotide sequence ID" value="NZ_FOQA01000001.1"/>
</dbReference>
<dbReference type="Gene3D" id="1.10.10.200">
    <property type="match status" value="1"/>
</dbReference>
<dbReference type="InterPro" id="IPR049083">
    <property type="entry name" value="TACO1_YebC_N"/>
</dbReference>
<protein>
    <recommendedName>
        <fullName evidence="6">Probable transcriptional regulatory protein SAMN05192551_10128</fullName>
    </recommendedName>
</protein>
<evidence type="ECO:0000256" key="5">
    <source>
        <dbReference type="ARBA" id="ARBA00023163"/>
    </source>
</evidence>
<evidence type="ECO:0000256" key="4">
    <source>
        <dbReference type="ARBA" id="ARBA00023125"/>
    </source>
</evidence>
<dbReference type="Pfam" id="PF20772">
    <property type="entry name" value="TACO1_YebC_N"/>
    <property type="match status" value="1"/>
</dbReference>
<proteinExistence type="inferred from homology"/>
<dbReference type="InterPro" id="IPR029072">
    <property type="entry name" value="YebC-like"/>
</dbReference>
<dbReference type="Gene3D" id="3.30.70.980">
    <property type="match status" value="2"/>
</dbReference>
<keyword evidence="10" id="KW-1185">Reference proteome</keyword>
<dbReference type="NCBIfam" id="TIGR01033">
    <property type="entry name" value="YebC/PmpR family DNA-binding transcriptional regulator"/>
    <property type="match status" value="1"/>
</dbReference>
<dbReference type="PANTHER" id="PTHR12532:SF6">
    <property type="entry name" value="TRANSCRIPTIONAL REGULATORY PROTEIN YEBC-RELATED"/>
    <property type="match status" value="1"/>
</dbReference>
<keyword evidence="2 6" id="KW-0963">Cytoplasm</keyword>
<dbReference type="InterPro" id="IPR048300">
    <property type="entry name" value="TACO1_YebC-like_2nd/3rd_dom"/>
</dbReference>
<dbReference type="SUPFAM" id="SSF75625">
    <property type="entry name" value="YebC-like"/>
    <property type="match status" value="1"/>
</dbReference>
<evidence type="ECO:0000256" key="6">
    <source>
        <dbReference type="HAMAP-Rule" id="MF_00693"/>
    </source>
</evidence>
<comment type="similarity">
    <text evidence="1 6">Belongs to the TACO1 family.</text>
</comment>
<dbReference type="EMBL" id="FOQA01000001">
    <property type="protein sequence ID" value="SFH45634.1"/>
    <property type="molecule type" value="Genomic_DNA"/>
</dbReference>
<accession>A0A1I3A6B7</accession>
<evidence type="ECO:0000256" key="3">
    <source>
        <dbReference type="ARBA" id="ARBA00023015"/>
    </source>
</evidence>
<sequence>MGRIGNIKERKNKQDSKKASVYTKLNRLITVAIREGGEDPEYNASLKTALDKARTANMPNENIQRAIKKASGEMGNQTFEKIMYEGYGPSGVAIILEVLTENRNRTVGEIRHIFDKNGGNLGTSGCVSYLFERIGQILIEKNELNEEEMLLADSLEMGADDIEVDEEVYEVKVAPSMFLEVKEALLKKGYSILDSDIIYKPANLIHLSETDSIKMEKIIDMLEDNHDVQEIHHNWNKQ</sequence>
<name>A0A1I3A6B7_9FIRM</name>
<dbReference type="HAMAP" id="MF_00693">
    <property type="entry name" value="Transcrip_reg_TACO1"/>
    <property type="match status" value="1"/>
</dbReference>
<dbReference type="Pfam" id="PF01709">
    <property type="entry name" value="Transcrip_reg"/>
    <property type="match status" value="1"/>
</dbReference>
<keyword evidence="5 6" id="KW-0804">Transcription</keyword>
<dbReference type="AlphaFoldDB" id="A0A1I3A6B7"/>
<dbReference type="NCBIfam" id="NF001030">
    <property type="entry name" value="PRK00110.1"/>
    <property type="match status" value="1"/>
</dbReference>
<dbReference type="InterPro" id="IPR017856">
    <property type="entry name" value="Integrase-like_N"/>
</dbReference>
<evidence type="ECO:0000256" key="1">
    <source>
        <dbReference type="ARBA" id="ARBA00008724"/>
    </source>
</evidence>
<dbReference type="InterPro" id="IPR026564">
    <property type="entry name" value="Transcrip_reg_TACO1-like_dom3"/>
</dbReference>
<dbReference type="STRING" id="69895.SAMN05192551_10128"/>
<evidence type="ECO:0000313" key="10">
    <source>
        <dbReference type="Proteomes" id="UP000199287"/>
    </source>
</evidence>
<gene>
    <name evidence="9" type="ORF">SAMN05192551_10128</name>
</gene>
<dbReference type="NCBIfam" id="NF009044">
    <property type="entry name" value="PRK12378.1"/>
    <property type="match status" value="1"/>
</dbReference>
<evidence type="ECO:0000256" key="2">
    <source>
        <dbReference type="ARBA" id="ARBA00022490"/>
    </source>
</evidence>
<keyword evidence="4 6" id="KW-0238">DNA-binding</keyword>
<dbReference type="GO" id="GO:0005829">
    <property type="term" value="C:cytosol"/>
    <property type="evidence" value="ECO:0007669"/>
    <property type="project" value="TreeGrafter"/>
</dbReference>
<organism evidence="9 10">
    <name type="scientific">Tindallia magadiensis</name>
    <dbReference type="NCBI Taxonomy" id="69895"/>
    <lineage>
        <taxon>Bacteria</taxon>
        <taxon>Bacillati</taxon>
        <taxon>Bacillota</taxon>
        <taxon>Clostridia</taxon>
        <taxon>Peptostreptococcales</taxon>
        <taxon>Tindalliaceae</taxon>
        <taxon>Tindallia</taxon>
    </lineage>
</organism>
<comment type="subcellular location">
    <subcellularLocation>
        <location evidence="6">Cytoplasm</location>
    </subcellularLocation>
</comment>
<evidence type="ECO:0000259" key="8">
    <source>
        <dbReference type="Pfam" id="PF20772"/>
    </source>
</evidence>
<evidence type="ECO:0000313" key="9">
    <source>
        <dbReference type="EMBL" id="SFH45634.1"/>
    </source>
</evidence>
<dbReference type="InterPro" id="IPR002876">
    <property type="entry name" value="Transcrip_reg_TACO1-like"/>
</dbReference>